<protein>
    <submittedName>
        <fullName evidence="1">Uncharacterized protein</fullName>
    </submittedName>
</protein>
<keyword evidence="2" id="KW-1185">Reference proteome</keyword>
<reference evidence="1" key="1">
    <citation type="journal article" date="2021" name="Mol. Ecol. Resour.">
        <title>Phylogenomic analyses of the genus Drosophila reveals genomic signals of climate adaptation.</title>
        <authorList>
            <person name="Li F."/>
            <person name="Rane R.V."/>
            <person name="Luria V."/>
            <person name="Xiong Z."/>
            <person name="Chen J."/>
            <person name="Li Z."/>
            <person name="Catullo R.A."/>
            <person name="Griffin P.C."/>
            <person name="Schiffer M."/>
            <person name="Pearce S."/>
            <person name="Lee S.F."/>
            <person name="McElroy K."/>
            <person name="Stocker A."/>
            <person name="Shirriffs J."/>
            <person name="Cockerell F."/>
            <person name="Coppin C."/>
            <person name="Sgro C.M."/>
            <person name="Karger A."/>
            <person name="Cain J.W."/>
            <person name="Weber J.A."/>
            <person name="Santpere G."/>
            <person name="Kirschner M.W."/>
            <person name="Hoffmann A.A."/>
            <person name="Oakeshott J.G."/>
            <person name="Zhang G."/>
        </authorList>
    </citation>
    <scope>NUCLEOTIDE SEQUENCE</scope>
    <source>
        <strain evidence="1">BGI-SZ-2011g</strain>
    </source>
</reference>
<evidence type="ECO:0000313" key="2">
    <source>
        <dbReference type="Proteomes" id="UP001200034"/>
    </source>
</evidence>
<sequence length="178" mass="20566">MLTTSVRCYGDHSRSRLTTQAEHSLEAITRHAVVQATELLDGVVDDLLVLDSQNSRLRAYLSSCERFLAVSNNQTRGVLQLFYDIVDVYLDADAAEKTSSIETQLVAFCLQRNGFDRWKRTVQLRTAQLIKGFGKKLKRYAETLDQEERAVLEQHWKLVSVRNGQRKLEKFWNFIGWL</sequence>
<organism evidence="1 2">
    <name type="scientific">Drosophila rubida</name>
    <dbReference type="NCBI Taxonomy" id="30044"/>
    <lineage>
        <taxon>Eukaryota</taxon>
        <taxon>Metazoa</taxon>
        <taxon>Ecdysozoa</taxon>
        <taxon>Arthropoda</taxon>
        <taxon>Hexapoda</taxon>
        <taxon>Insecta</taxon>
        <taxon>Pterygota</taxon>
        <taxon>Neoptera</taxon>
        <taxon>Endopterygota</taxon>
        <taxon>Diptera</taxon>
        <taxon>Brachycera</taxon>
        <taxon>Muscomorpha</taxon>
        <taxon>Ephydroidea</taxon>
        <taxon>Drosophilidae</taxon>
        <taxon>Drosophila</taxon>
    </lineage>
</organism>
<feature type="non-terminal residue" evidence="1">
    <location>
        <position position="178"/>
    </location>
</feature>
<proteinExistence type="predicted"/>
<accession>A0AAD4K1P5</accession>
<evidence type="ECO:0000313" key="1">
    <source>
        <dbReference type="EMBL" id="KAH8371597.1"/>
    </source>
</evidence>
<dbReference type="EMBL" id="JAJJHW010002585">
    <property type="protein sequence ID" value="KAH8371597.1"/>
    <property type="molecule type" value="Genomic_DNA"/>
</dbReference>
<dbReference type="Proteomes" id="UP001200034">
    <property type="component" value="Unassembled WGS sequence"/>
</dbReference>
<dbReference type="AlphaFoldDB" id="A0AAD4K1P5"/>
<name>A0AAD4K1P5_9MUSC</name>
<gene>
    <name evidence="1" type="ORF">KR093_008151</name>
</gene>
<comment type="caution">
    <text evidence="1">The sequence shown here is derived from an EMBL/GenBank/DDBJ whole genome shotgun (WGS) entry which is preliminary data.</text>
</comment>